<dbReference type="InParanoid" id="A0A6P7FA53"/>
<keyword evidence="9" id="KW-0496">Mitochondrion</keyword>
<evidence type="ECO:0000256" key="11">
    <source>
        <dbReference type="ARBA" id="ARBA00038963"/>
    </source>
</evidence>
<gene>
    <name evidence="18" type="primary">LOC114326242</name>
</gene>
<dbReference type="Proteomes" id="UP001652700">
    <property type="component" value="Unplaced"/>
</dbReference>
<dbReference type="GO" id="GO:0005739">
    <property type="term" value="C:mitochondrion"/>
    <property type="evidence" value="ECO:0007669"/>
    <property type="project" value="UniProtKB-SubCell"/>
</dbReference>
<evidence type="ECO:0000256" key="2">
    <source>
        <dbReference type="ARBA" id="ARBA00010371"/>
    </source>
</evidence>
<dbReference type="InterPro" id="IPR051034">
    <property type="entry name" value="Mito_Enoyl-ACP_Reductase"/>
</dbReference>
<name>A0A6P7FA53_DIAVI</name>
<dbReference type="KEGG" id="dvv:114326242"/>
<dbReference type="FunFam" id="3.40.50.720:FF:000112">
    <property type="entry name" value="Enoyl-[acyl-carrier-protein] reductase 1, mitochondrial"/>
    <property type="match status" value="1"/>
</dbReference>
<dbReference type="SUPFAM" id="SSF50129">
    <property type="entry name" value="GroES-like"/>
    <property type="match status" value="1"/>
</dbReference>
<dbReference type="EnsemblMetazoa" id="XM_028274554.2">
    <property type="protein sequence ID" value="XP_028130355.1"/>
    <property type="gene ID" value="LOC114326242"/>
</dbReference>
<dbReference type="InterPro" id="IPR013149">
    <property type="entry name" value="ADH-like_C"/>
</dbReference>
<keyword evidence="8" id="KW-0443">Lipid metabolism</keyword>
<evidence type="ECO:0000256" key="8">
    <source>
        <dbReference type="ARBA" id="ARBA00023098"/>
    </source>
</evidence>
<evidence type="ECO:0000256" key="6">
    <source>
        <dbReference type="ARBA" id="ARBA00022946"/>
    </source>
</evidence>
<evidence type="ECO:0000313" key="17">
    <source>
        <dbReference type="Proteomes" id="UP001652700"/>
    </source>
</evidence>
<evidence type="ECO:0000256" key="5">
    <source>
        <dbReference type="ARBA" id="ARBA00022857"/>
    </source>
</evidence>
<keyword evidence="17" id="KW-1185">Reference proteome</keyword>
<dbReference type="GeneID" id="114326242"/>
<sequence length="337" mass="37289">MPTKIRYANTGEPLDVLYLENYDMPEPEKDEALVQMIAAAVNPVDINIVQGKYPLKVDSPGYEGMGKVIKVGSEVKNLKVGDHVIPIVYAGTWRTHITLPEESLFRIPKSIDVPEGATLQVNPVTMYTMLKEFVNLGPEDTVIQNGANSACGVIAIQMCKAWGIKTVNVVRDRPLIDDLKTFLKSLGATYVFTEEEIKKTDIFKTGELNNPVLGLNCIGGSSATSIMRHLSEEGVLVTYGGMSLEPVTASTTALVFKNIRLEGFNMSRWNNKEENFAKLPKILNEIVDMVLEEKLKAPPHALVDFLNYKEALRNTLSPGGMIGKKFILDFRNLSSKI</sequence>
<evidence type="ECO:0000256" key="10">
    <source>
        <dbReference type="ARBA" id="ARBA00023160"/>
    </source>
</evidence>
<evidence type="ECO:0000256" key="7">
    <source>
        <dbReference type="ARBA" id="ARBA00023002"/>
    </source>
</evidence>
<evidence type="ECO:0000256" key="13">
    <source>
        <dbReference type="ARBA" id="ARBA00042123"/>
    </source>
</evidence>
<evidence type="ECO:0000256" key="4">
    <source>
        <dbReference type="ARBA" id="ARBA00022832"/>
    </source>
</evidence>
<dbReference type="SUPFAM" id="SSF51735">
    <property type="entry name" value="NAD(P)-binding Rossmann-fold domains"/>
    <property type="match status" value="1"/>
</dbReference>
<keyword evidence="5" id="KW-0521">NADP</keyword>
<dbReference type="Pfam" id="PF00107">
    <property type="entry name" value="ADH_zinc_N"/>
    <property type="match status" value="1"/>
</dbReference>
<evidence type="ECO:0000256" key="12">
    <source>
        <dbReference type="ARBA" id="ARBA00041058"/>
    </source>
</evidence>
<dbReference type="EC" id="1.3.1.104" evidence="11"/>
<dbReference type="Gene3D" id="3.90.180.10">
    <property type="entry name" value="Medium-chain alcohol dehydrogenases, catalytic domain"/>
    <property type="match status" value="1"/>
</dbReference>
<dbReference type="InterPro" id="IPR020843">
    <property type="entry name" value="ER"/>
</dbReference>
<comment type="similarity">
    <text evidence="2">Belongs to the zinc-containing alcohol dehydrogenase family. Quinone oxidoreductase subfamily.</text>
</comment>
<evidence type="ECO:0000313" key="16">
    <source>
        <dbReference type="EnsemblMetazoa" id="XP_028130355.1"/>
    </source>
</evidence>
<keyword evidence="10" id="KW-0275">Fatty acid biosynthesis</keyword>
<evidence type="ECO:0000259" key="15">
    <source>
        <dbReference type="SMART" id="SM00829"/>
    </source>
</evidence>
<reference evidence="18" key="1">
    <citation type="submission" date="2025-04" db="UniProtKB">
        <authorList>
            <consortium name="RefSeq"/>
        </authorList>
    </citation>
    <scope>IDENTIFICATION</scope>
    <source>
        <tissue evidence="18">Whole insect</tissue>
    </source>
</reference>
<keyword evidence="4" id="KW-0276">Fatty acid metabolism</keyword>
<reference evidence="16" key="2">
    <citation type="submission" date="2025-05" db="UniProtKB">
        <authorList>
            <consortium name="EnsemblMetazoa"/>
        </authorList>
    </citation>
    <scope>IDENTIFICATION</scope>
</reference>
<organism evidence="18">
    <name type="scientific">Diabrotica virgifera virgifera</name>
    <name type="common">western corn rootworm</name>
    <dbReference type="NCBI Taxonomy" id="50390"/>
    <lineage>
        <taxon>Eukaryota</taxon>
        <taxon>Metazoa</taxon>
        <taxon>Ecdysozoa</taxon>
        <taxon>Arthropoda</taxon>
        <taxon>Hexapoda</taxon>
        <taxon>Insecta</taxon>
        <taxon>Pterygota</taxon>
        <taxon>Neoptera</taxon>
        <taxon>Endopterygota</taxon>
        <taxon>Coleoptera</taxon>
        <taxon>Polyphaga</taxon>
        <taxon>Cucujiformia</taxon>
        <taxon>Chrysomeloidea</taxon>
        <taxon>Chrysomelidae</taxon>
        <taxon>Galerucinae</taxon>
        <taxon>Diabroticina</taxon>
        <taxon>Diabroticites</taxon>
        <taxon>Diabrotica</taxon>
    </lineage>
</organism>
<accession>A0A6P7FA53</accession>
<dbReference type="AlphaFoldDB" id="A0A6P7FA53"/>
<dbReference type="CDD" id="cd08290">
    <property type="entry name" value="ETR"/>
    <property type="match status" value="1"/>
</dbReference>
<dbReference type="GO" id="GO:0141148">
    <property type="term" value="F:enoyl-[acyl-carrier-protein] reductase (NADPH) activity"/>
    <property type="evidence" value="ECO:0007669"/>
    <property type="project" value="UniProtKB-EC"/>
</dbReference>
<dbReference type="OrthoDB" id="7482721at2759"/>
<protein>
    <recommendedName>
        <fullName evidence="12">Enoyl-[acyl-carrier-protein] reductase, mitochondrial</fullName>
        <ecNumber evidence="11">1.3.1.104</ecNumber>
    </recommendedName>
    <alternativeName>
        <fullName evidence="13">2-enoyl thioester reductase</fullName>
    </alternativeName>
</protein>
<feature type="domain" description="Enoyl reductase (ER)" evidence="15">
    <location>
        <begin position="12"/>
        <end position="327"/>
    </location>
</feature>
<dbReference type="Gene3D" id="3.40.50.720">
    <property type="entry name" value="NAD(P)-binding Rossmann-like Domain"/>
    <property type="match status" value="1"/>
</dbReference>
<proteinExistence type="inferred from homology"/>
<keyword evidence="3" id="KW-0444">Lipid biosynthesis</keyword>
<evidence type="ECO:0000256" key="14">
    <source>
        <dbReference type="ARBA" id="ARBA00048843"/>
    </source>
</evidence>
<dbReference type="InterPro" id="IPR036291">
    <property type="entry name" value="NAD(P)-bd_dom_sf"/>
</dbReference>
<dbReference type="RefSeq" id="XP_028130355.1">
    <property type="nucleotide sequence ID" value="XM_028274554.1"/>
</dbReference>
<evidence type="ECO:0000256" key="9">
    <source>
        <dbReference type="ARBA" id="ARBA00023128"/>
    </source>
</evidence>
<dbReference type="PANTHER" id="PTHR43981:SF2">
    <property type="entry name" value="ENOYL-[ACYL-CARRIER-PROTEIN] REDUCTASE, MITOCHONDRIAL"/>
    <property type="match status" value="1"/>
</dbReference>
<dbReference type="InterPro" id="IPR011032">
    <property type="entry name" value="GroES-like_sf"/>
</dbReference>
<dbReference type="SMART" id="SM00829">
    <property type="entry name" value="PKS_ER"/>
    <property type="match status" value="1"/>
</dbReference>
<dbReference type="Pfam" id="PF08240">
    <property type="entry name" value="ADH_N"/>
    <property type="match status" value="1"/>
</dbReference>
<evidence type="ECO:0000256" key="3">
    <source>
        <dbReference type="ARBA" id="ARBA00022516"/>
    </source>
</evidence>
<comment type="catalytic activity">
    <reaction evidence="14">
        <text>a 2,3-saturated acyl-[ACP] + NADP(+) = a (2E)-enoyl-[ACP] + NADPH + H(+)</text>
        <dbReference type="Rhea" id="RHEA:22564"/>
        <dbReference type="Rhea" id="RHEA-COMP:9925"/>
        <dbReference type="Rhea" id="RHEA-COMP:9926"/>
        <dbReference type="ChEBI" id="CHEBI:15378"/>
        <dbReference type="ChEBI" id="CHEBI:57783"/>
        <dbReference type="ChEBI" id="CHEBI:58349"/>
        <dbReference type="ChEBI" id="CHEBI:78784"/>
        <dbReference type="ChEBI" id="CHEBI:78785"/>
        <dbReference type="EC" id="1.3.1.104"/>
    </reaction>
</comment>
<evidence type="ECO:0000313" key="18">
    <source>
        <dbReference type="RefSeq" id="XP_028130355.1"/>
    </source>
</evidence>
<dbReference type="InterPro" id="IPR013154">
    <property type="entry name" value="ADH-like_N"/>
</dbReference>
<dbReference type="PANTHER" id="PTHR43981">
    <property type="entry name" value="ENOYL-[ACYL-CARRIER-PROTEIN] REDUCTASE, MITOCHONDRIAL"/>
    <property type="match status" value="1"/>
</dbReference>
<keyword evidence="7" id="KW-0560">Oxidoreductase</keyword>
<keyword evidence="6" id="KW-0809">Transit peptide</keyword>
<dbReference type="GO" id="GO:0006633">
    <property type="term" value="P:fatty acid biosynthetic process"/>
    <property type="evidence" value="ECO:0007669"/>
    <property type="project" value="UniProtKB-KW"/>
</dbReference>
<evidence type="ECO:0000256" key="1">
    <source>
        <dbReference type="ARBA" id="ARBA00004173"/>
    </source>
</evidence>
<comment type="subcellular location">
    <subcellularLocation>
        <location evidence="1">Mitochondrion</location>
    </subcellularLocation>
</comment>